<keyword evidence="1" id="KW-0472">Membrane</keyword>
<proteinExistence type="predicted"/>
<dbReference type="InterPro" id="IPR034804">
    <property type="entry name" value="SQR/QFR_C/D"/>
</dbReference>
<evidence type="ECO:0000256" key="1">
    <source>
        <dbReference type="SAM" id="Phobius"/>
    </source>
</evidence>
<dbReference type="SUPFAM" id="SSF81343">
    <property type="entry name" value="Fumarate reductase respiratory complex transmembrane subunits"/>
    <property type="match status" value="1"/>
</dbReference>
<dbReference type="OrthoDB" id="9802842at2"/>
<organism evidence="2 3">
    <name type="scientific">Fuerstiella marisgermanici</name>
    <dbReference type="NCBI Taxonomy" id="1891926"/>
    <lineage>
        <taxon>Bacteria</taxon>
        <taxon>Pseudomonadati</taxon>
        <taxon>Planctomycetota</taxon>
        <taxon>Planctomycetia</taxon>
        <taxon>Planctomycetales</taxon>
        <taxon>Planctomycetaceae</taxon>
        <taxon>Fuerstiella</taxon>
    </lineage>
</organism>
<dbReference type="NCBIfam" id="TIGR02046">
    <property type="entry name" value="sdhC_b558_fam"/>
    <property type="match status" value="1"/>
</dbReference>
<keyword evidence="1" id="KW-0812">Transmembrane</keyword>
<gene>
    <name evidence="2" type="ORF">Fuma_04583</name>
</gene>
<dbReference type="InterPro" id="IPR011138">
    <property type="entry name" value="Cytochrome_b-558"/>
</dbReference>
<sequence>MLSSVARKNLMALTGFFLCIFLVIHLLGNIQLFLPMPDAQLKFNWYAEFLSKLFVIKAAAYVTYFCVIAHSIVAVGLAITNRKSAGDRYVGKDPEASSPWHSRMMGILGAIILLFLIVHMMDFWYPYKFGNSVGQDPEGNRDLYTVVAVACRRWWYVGFYTVSVCALGFHLHHGVYSGFRSLGLYHPGYARWVKWFSLAFAIVITFGFAAMPIYLFFMQR</sequence>
<dbReference type="STRING" id="1891926.Fuma_04583"/>
<dbReference type="KEGG" id="fmr:Fuma_04583"/>
<evidence type="ECO:0000313" key="2">
    <source>
        <dbReference type="EMBL" id="APZ94932.1"/>
    </source>
</evidence>
<accession>A0A1P8WLJ2</accession>
<dbReference type="Gene3D" id="1.20.1300.10">
    <property type="entry name" value="Fumarate reductase/succinate dehydrogenase, transmembrane subunit"/>
    <property type="match status" value="1"/>
</dbReference>
<dbReference type="AlphaFoldDB" id="A0A1P8WLJ2"/>
<keyword evidence="1" id="KW-1133">Transmembrane helix</keyword>
<feature type="transmembrane region" description="Helical" evidence="1">
    <location>
        <begin position="192"/>
        <end position="217"/>
    </location>
</feature>
<feature type="transmembrane region" description="Helical" evidence="1">
    <location>
        <begin position="12"/>
        <end position="34"/>
    </location>
</feature>
<dbReference type="Proteomes" id="UP000187735">
    <property type="component" value="Chromosome"/>
</dbReference>
<feature type="transmembrane region" description="Helical" evidence="1">
    <location>
        <begin position="54"/>
        <end position="79"/>
    </location>
</feature>
<name>A0A1P8WLJ2_9PLAN</name>
<feature type="transmembrane region" description="Helical" evidence="1">
    <location>
        <begin position="100"/>
        <end position="121"/>
    </location>
</feature>
<evidence type="ECO:0000313" key="3">
    <source>
        <dbReference type="Proteomes" id="UP000187735"/>
    </source>
</evidence>
<feature type="transmembrane region" description="Helical" evidence="1">
    <location>
        <begin position="154"/>
        <end position="171"/>
    </location>
</feature>
<dbReference type="GO" id="GO:0016020">
    <property type="term" value="C:membrane"/>
    <property type="evidence" value="ECO:0007669"/>
    <property type="project" value="InterPro"/>
</dbReference>
<keyword evidence="3" id="KW-1185">Reference proteome</keyword>
<dbReference type="RefSeq" id="WP_077026163.1">
    <property type="nucleotide sequence ID" value="NZ_CP017641.1"/>
</dbReference>
<dbReference type="EMBL" id="CP017641">
    <property type="protein sequence ID" value="APZ94932.1"/>
    <property type="molecule type" value="Genomic_DNA"/>
</dbReference>
<protein>
    <submittedName>
        <fullName evidence="2">Succinate dehydrogenase (Or fumarate reductase) cytochrome b subunit, b558 family</fullName>
    </submittedName>
</protein>
<dbReference type="CDD" id="cd03498">
    <property type="entry name" value="SQR_TypeB_2_TM"/>
    <property type="match status" value="1"/>
</dbReference>
<reference evidence="2 3" key="1">
    <citation type="journal article" date="2016" name="Front. Microbiol.">
        <title>Fuerstia marisgermanicae gen. nov., sp. nov., an Unusual Member of the Phylum Planctomycetes from the German Wadden Sea.</title>
        <authorList>
            <person name="Kohn T."/>
            <person name="Heuer A."/>
            <person name="Jogler M."/>
            <person name="Vollmers J."/>
            <person name="Boedeker C."/>
            <person name="Bunk B."/>
            <person name="Rast P."/>
            <person name="Borchert D."/>
            <person name="Glockner I."/>
            <person name="Freese H.M."/>
            <person name="Klenk H.P."/>
            <person name="Overmann J."/>
            <person name="Kaster A.K."/>
            <person name="Rohde M."/>
            <person name="Wiegand S."/>
            <person name="Jogler C."/>
        </authorList>
    </citation>
    <scope>NUCLEOTIDE SEQUENCE [LARGE SCALE GENOMIC DNA]</scope>
    <source>
        <strain evidence="2 3">NH11</strain>
    </source>
</reference>